<feature type="domain" description="Mce/MlaD" evidence="2">
    <location>
        <begin position="37"/>
        <end position="111"/>
    </location>
</feature>
<gene>
    <name evidence="4" type="ORF">HNR68_003369</name>
</gene>
<dbReference type="Proteomes" id="UP000587002">
    <property type="component" value="Unassembled WGS sequence"/>
</dbReference>
<evidence type="ECO:0000256" key="1">
    <source>
        <dbReference type="SAM" id="MobiDB-lite"/>
    </source>
</evidence>
<dbReference type="Pfam" id="PF02470">
    <property type="entry name" value="MlaD"/>
    <property type="match status" value="1"/>
</dbReference>
<dbReference type="GO" id="GO:0005576">
    <property type="term" value="C:extracellular region"/>
    <property type="evidence" value="ECO:0007669"/>
    <property type="project" value="TreeGrafter"/>
</dbReference>
<feature type="region of interest" description="Disordered" evidence="1">
    <location>
        <begin position="338"/>
        <end position="360"/>
    </location>
</feature>
<proteinExistence type="predicted"/>
<dbReference type="RefSeq" id="WP_179722263.1">
    <property type="nucleotide sequence ID" value="NZ_BAABFH010000001.1"/>
</dbReference>
<accession>A0A853ANI5</accession>
<dbReference type="PANTHER" id="PTHR33371:SF16">
    <property type="entry name" value="MCE-FAMILY PROTEIN MCE3F"/>
    <property type="match status" value="1"/>
</dbReference>
<evidence type="ECO:0000313" key="4">
    <source>
        <dbReference type="EMBL" id="NYI84739.1"/>
    </source>
</evidence>
<evidence type="ECO:0000259" key="2">
    <source>
        <dbReference type="Pfam" id="PF02470"/>
    </source>
</evidence>
<dbReference type="NCBIfam" id="TIGR00996">
    <property type="entry name" value="Mtu_fam_mce"/>
    <property type="match status" value="1"/>
</dbReference>
<feature type="domain" description="Mammalian cell entry C-terminal" evidence="3">
    <location>
        <begin position="118"/>
        <end position="300"/>
    </location>
</feature>
<protein>
    <submittedName>
        <fullName evidence="4">Phospholipid/cholesterol/gamma-HCH transport system substrate-binding protein</fullName>
    </submittedName>
</protein>
<organism evidence="4 5">
    <name type="scientific">Saccharopolyspora hordei</name>
    <dbReference type="NCBI Taxonomy" id="1838"/>
    <lineage>
        <taxon>Bacteria</taxon>
        <taxon>Bacillati</taxon>
        <taxon>Actinomycetota</taxon>
        <taxon>Actinomycetes</taxon>
        <taxon>Pseudonocardiales</taxon>
        <taxon>Pseudonocardiaceae</taxon>
        <taxon>Saccharopolyspora</taxon>
    </lineage>
</organism>
<sequence length="397" mass="41595">MNRRLVLAQLALFLVISVACTSYVITNVAGPGALRSPVRVTVRTPDAAAIAPSSQVTYRGVVVGTVSEVRLDPGGAAVELALHPGTLVPADSTAVISTATPLALQTVDLQPASDSGPYLHDGSTIDAARTRRPVPLDTLLVHFTELSEQLRPDDVAAVTEALATGLAGTGPELTRILDGTAVLLDTVREHRPQLDRLVSSSRRLTGPDGDRIRELAAGLRSLAGQVREHQPQVEQLLDTAPSTTRRLTDLFARTDPATTALLGNLVTTGQIVTVRGPALDQLLISLPQALSGLGGVVHGDAADLHLVATQGPICASGTERRSPTRVEPREADLRWHCPADRPDLSQRGAANAPRPAMTTYDPATGDTPAGLQLGTAGGQATVLGPRSWYSVPLQGVR</sequence>
<dbReference type="InterPro" id="IPR003399">
    <property type="entry name" value="Mce/MlaD"/>
</dbReference>
<dbReference type="Pfam" id="PF11887">
    <property type="entry name" value="Mce4_CUP1"/>
    <property type="match status" value="1"/>
</dbReference>
<dbReference type="InterPro" id="IPR052336">
    <property type="entry name" value="MlaD_Phospholipid_Transporter"/>
</dbReference>
<dbReference type="PANTHER" id="PTHR33371">
    <property type="entry name" value="INTERMEMBRANE PHOSPHOLIPID TRANSPORT SYSTEM BINDING PROTEIN MLAD-RELATED"/>
    <property type="match status" value="1"/>
</dbReference>
<evidence type="ECO:0000259" key="3">
    <source>
        <dbReference type="Pfam" id="PF11887"/>
    </source>
</evidence>
<dbReference type="PROSITE" id="PS51257">
    <property type="entry name" value="PROKAR_LIPOPROTEIN"/>
    <property type="match status" value="1"/>
</dbReference>
<comment type="caution">
    <text evidence="4">The sequence shown here is derived from an EMBL/GenBank/DDBJ whole genome shotgun (WGS) entry which is preliminary data.</text>
</comment>
<dbReference type="InterPro" id="IPR005693">
    <property type="entry name" value="Mce"/>
</dbReference>
<dbReference type="AlphaFoldDB" id="A0A853ANI5"/>
<reference evidence="4 5" key="1">
    <citation type="submission" date="2020-07" db="EMBL/GenBank/DDBJ databases">
        <title>Sequencing the genomes of 1000 actinobacteria strains.</title>
        <authorList>
            <person name="Klenk H.-P."/>
        </authorList>
    </citation>
    <scope>NUCLEOTIDE SEQUENCE [LARGE SCALE GENOMIC DNA]</scope>
    <source>
        <strain evidence="4 5">DSM 44065</strain>
    </source>
</reference>
<dbReference type="InterPro" id="IPR024516">
    <property type="entry name" value="Mce_C"/>
</dbReference>
<name>A0A853ANI5_9PSEU</name>
<keyword evidence="5" id="KW-1185">Reference proteome</keyword>
<dbReference type="EMBL" id="JACCFJ010000001">
    <property type="protein sequence ID" value="NYI84739.1"/>
    <property type="molecule type" value="Genomic_DNA"/>
</dbReference>
<evidence type="ECO:0000313" key="5">
    <source>
        <dbReference type="Proteomes" id="UP000587002"/>
    </source>
</evidence>